<keyword evidence="1" id="KW-0175">Coiled coil</keyword>
<sequence>MAPRPKRCRQCPDGTSLSECEHAKAPRKKKAQAKVAAAAKSTSRRRKAAAQLGPNQAIAETAHHGPAATYPPAAPPPLPTSAYAPGGNLGPTPAFNFPVYTPQSGSTLPPHAAQYAMFPQQYTHQGQVAPFVFASNSFDAGATVQSLQRTAPPQPSHTVTTHCTQLATSAQLGTFIQPGVVARSDPHAQPVATGVSPVPVQPAALAPDEPMIEDEPEGIEEPEDQEVEVQELEEPEDGGQPIYVPPGEPKPDKRLWPSDKAHPFGFIDGLAREWARQRKKGSPIIKQEYVSKSWEYWARELFTRAERMADAVSGWVYVAIQQPGSRGPFVHFASRRVRREAPDELAAVHNQVARMMAILKRGDRAQNLDLIRENEKVKDQIQSVEKRAFEAESELTRLRAELNARNQLLSMMYHKVQGSSDASDPASVE</sequence>
<comment type="caution">
    <text evidence="3">The sequence shown here is derived from an EMBL/GenBank/DDBJ whole genome shotgun (WGS) entry which is preliminary data.</text>
</comment>
<feature type="compositionally biased region" description="Acidic residues" evidence="2">
    <location>
        <begin position="213"/>
        <end position="237"/>
    </location>
</feature>
<evidence type="ECO:0000256" key="2">
    <source>
        <dbReference type="SAM" id="MobiDB-lite"/>
    </source>
</evidence>
<dbReference type="AlphaFoldDB" id="A0A9W8M6M9"/>
<dbReference type="OrthoDB" id="3060861at2759"/>
<accession>A0A9W8M6M9</accession>
<feature type="region of interest" description="Disordered" evidence="2">
    <location>
        <begin position="1"/>
        <end position="87"/>
    </location>
</feature>
<reference evidence="3" key="1">
    <citation type="submission" date="2022-06" db="EMBL/GenBank/DDBJ databases">
        <title>Genome Sequence of Candolleomyces eurysporus.</title>
        <authorList>
            <person name="Buettner E."/>
        </authorList>
    </citation>
    <scope>NUCLEOTIDE SEQUENCE</scope>
    <source>
        <strain evidence="3">VTCC 930004</strain>
    </source>
</reference>
<keyword evidence="4" id="KW-1185">Reference proteome</keyword>
<dbReference type="EMBL" id="JANBPK010001751">
    <property type="protein sequence ID" value="KAJ2920825.1"/>
    <property type="molecule type" value="Genomic_DNA"/>
</dbReference>
<dbReference type="Proteomes" id="UP001140091">
    <property type="component" value="Unassembled WGS sequence"/>
</dbReference>
<evidence type="ECO:0000256" key="1">
    <source>
        <dbReference type="SAM" id="Coils"/>
    </source>
</evidence>
<gene>
    <name evidence="3" type="ORF">H1R20_g16269</name>
</gene>
<name>A0A9W8M6M9_9AGAR</name>
<feature type="coiled-coil region" evidence="1">
    <location>
        <begin position="367"/>
        <end position="401"/>
    </location>
</feature>
<proteinExistence type="predicted"/>
<feature type="non-terminal residue" evidence="3">
    <location>
        <position position="429"/>
    </location>
</feature>
<evidence type="ECO:0000313" key="3">
    <source>
        <dbReference type="EMBL" id="KAJ2920825.1"/>
    </source>
</evidence>
<protein>
    <submittedName>
        <fullName evidence="3">Uncharacterized protein</fullName>
    </submittedName>
</protein>
<feature type="region of interest" description="Disordered" evidence="2">
    <location>
        <begin position="213"/>
        <end position="254"/>
    </location>
</feature>
<evidence type="ECO:0000313" key="4">
    <source>
        <dbReference type="Proteomes" id="UP001140091"/>
    </source>
</evidence>
<organism evidence="3 4">
    <name type="scientific">Candolleomyces eurysporus</name>
    <dbReference type="NCBI Taxonomy" id="2828524"/>
    <lineage>
        <taxon>Eukaryota</taxon>
        <taxon>Fungi</taxon>
        <taxon>Dikarya</taxon>
        <taxon>Basidiomycota</taxon>
        <taxon>Agaricomycotina</taxon>
        <taxon>Agaricomycetes</taxon>
        <taxon>Agaricomycetidae</taxon>
        <taxon>Agaricales</taxon>
        <taxon>Agaricineae</taxon>
        <taxon>Psathyrellaceae</taxon>
        <taxon>Candolleomyces</taxon>
    </lineage>
</organism>